<evidence type="ECO:0000313" key="2">
    <source>
        <dbReference type="Proteomes" id="UP001519460"/>
    </source>
</evidence>
<evidence type="ECO:0000313" key="1">
    <source>
        <dbReference type="EMBL" id="KAK7488903.1"/>
    </source>
</evidence>
<dbReference type="EMBL" id="JACVVK020000145">
    <property type="protein sequence ID" value="KAK7488903.1"/>
    <property type="molecule type" value="Genomic_DNA"/>
</dbReference>
<dbReference type="AlphaFoldDB" id="A0ABD0KNS9"/>
<accession>A0ABD0KNS9</accession>
<sequence length="135" mass="15545">MHNITDSIKVLSKHTLSPGKALANYVGTSTSHRWTTTQACPRRTKKSYLALQCRLHANFQRATTALSSPRLFCFRWEKAGTTTHKCPFLKTFQEYSFCLIVASRFQPVCSNCKRFCPHTPKKPKISVMSEETDWW</sequence>
<name>A0ABD0KNS9_9CAEN</name>
<comment type="caution">
    <text evidence="1">The sequence shown here is derived from an EMBL/GenBank/DDBJ whole genome shotgun (WGS) entry which is preliminary data.</text>
</comment>
<proteinExistence type="predicted"/>
<dbReference type="Proteomes" id="UP001519460">
    <property type="component" value="Unassembled WGS sequence"/>
</dbReference>
<protein>
    <submittedName>
        <fullName evidence="1">Uncharacterized protein</fullName>
    </submittedName>
</protein>
<gene>
    <name evidence="1" type="ORF">BaRGS_00019860</name>
</gene>
<organism evidence="1 2">
    <name type="scientific">Batillaria attramentaria</name>
    <dbReference type="NCBI Taxonomy" id="370345"/>
    <lineage>
        <taxon>Eukaryota</taxon>
        <taxon>Metazoa</taxon>
        <taxon>Spiralia</taxon>
        <taxon>Lophotrochozoa</taxon>
        <taxon>Mollusca</taxon>
        <taxon>Gastropoda</taxon>
        <taxon>Caenogastropoda</taxon>
        <taxon>Sorbeoconcha</taxon>
        <taxon>Cerithioidea</taxon>
        <taxon>Batillariidae</taxon>
        <taxon>Batillaria</taxon>
    </lineage>
</organism>
<reference evidence="1 2" key="1">
    <citation type="journal article" date="2023" name="Sci. Data">
        <title>Genome assembly of the Korean intertidal mud-creeper Batillaria attramentaria.</title>
        <authorList>
            <person name="Patra A.K."/>
            <person name="Ho P.T."/>
            <person name="Jun S."/>
            <person name="Lee S.J."/>
            <person name="Kim Y."/>
            <person name="Won Y.J."/>
        </authorList>
    </citation>
    <scope>NUCLEOTIDE SEQUENCE [LARGE SCALE GENOMIC DNA]</scope>
    <source>
        <strain evidence="1">Wonlab-2016</strain>
    </source>
</reference>
<keyword evidence="2" id="KW-1185">Reference proteome</keyword>